<sequence length="290" mass="31498">MTAEIINGKEIAKRKKQEIFVEVEELKKSGVTPGLAVILVGDNQASQTYVRSKQKTCKELGMHSVLIEYNESVSEEELLRKIEQLNIDGSIHGILVQLPLPDHISEMKVIETISPEKDVDGFHPVNIGRMMIGQEAFLSCTPYGILVLLKESGIELEGKHVVVVGRSNIVGKPVGQLLLNENATVTYCHSRTKGLEKLTQAADIIIAAVGKAGFITKDHVKQGAVVIDVGINRNSEGKLCGDVAFDEVKEVAGYLTPVPGGVGPMTITVLMYNTLKSARDSLSKLQRTNS</sequence>
<dbReference type="Pfam" id="PF00763">
    <property type="entry name" value="THF_DHG_CYH"/>
    <property type="match status" value="1"/>
</dbReference>
<name>A0ABS7K2E9_9BACI</name>
<evidence type="ECO:0000313" key="14">
    <source>
        <dbReference type="EMBL" id="MBY0096429.1"/>
    </source>
</evidence>
<evidence type="ECO:0000256" key="2">
    <source>
        <dbReference type="ARBA" id="ARBA00022563"/>
    </source>
</evidence>
<dbReference type="PROSITE" id="PS00766">
    <property type="entry name" value="THF_DHG_CYH_1"/>
    <property type="match status" value="1"/>
</dbReference>
<gene>
    <name evidence="11 14" type="primary">folD</name>
    <name evidence="14" type="ORF">H0185_06380</name>
</gene>
<comment type="subunit">
    <text evidence="11">Homodimer.</text>
</comment>
<keyword evidence="5 11" id="KW-0378">Hydrolase</keyword>
<feature type="domain" description="Tetrahydrofolate dehydrogenase/cyclohydrolase NAD(P)-binding" evidence="13">
    <location>
        <begin position="139"/>
        <end position="280"/>
    </location>
</feature>
<comment type="catalytic activity">
    <reaction evidence="11">
        <text>(6R)-5,10-methenyltetrahydrofolate + H2O = (6R)-10-formyltetrahydrofolate + H(+)</text>
        <dbReference type="Rhea" id="RHEA:23700"/>
        <dbReference type="ChEBI" id="CHEBI:15377"/>
        <dbReference type="ChEBI" id="CHEBI:15378"/>
        <dbReference type="ChEBI" id="CHEBI:57455"/>
        <dbReference type="ChEBI" id="CHEBI:195366"/>
        <dbReference type="EC" id="3.5.4.9"/>
    </reaction>
</comment>
<comment type="caution">
    <text evidence="11">Lacks conserved residue(s) required for the propagation of feature annotation.</text>
</comment>
<dbReference type="EC" id="3.5.4.9" evidence="11"/>
<evidence type="ECO:0000259" key="12">
    <source>
        <dbReference type="Pfam" id="PF00763"/>
    </source>
</evidence>
<evidence type="ECO:0000256" key="4">
    <source>
        <dbReference type="ARBA" id="ARBA00022755"/>
    </source>
</evidence>
<evidence type="ECO:0000256" key="3">
    <source>
        <dbReference type="ARBA" id="ARBA00022605"/>
    </source>
</evidence>
<dbReference type="HAMAP" id="MF_01576">
    <property type="entry name" value="THF_DHG_CYH"/>
    <property type="match status" value="1"/>
</dbReference>
<evidence type="ECO:0000256" key="7">
    <source>
        <dbReference type="ARBA" id="ARBA00023002"/>
    </source>
</evidence>
<dbReference type="Gene3D" id="3.40.50.10860">
    <property type="entry name" value="Leucine Dehydrogenase, chain A, domain 1"/>
    <property type="match status" value="1"/>
</dbReference>
<dbReference type="InterPro" id="IPR020867">
    <property type="entry name" value="THF_DH/CycHdrlase_CS"/>
</dbReference>
<comment type="caution">
    <text evidence="14">The sequence shown here is derived from an EMBL/GenBank/DDBJ whole genome shotgun (WGS) entry which is preliminary data.</text>
</comment>
<dbReference type="GO" id="GO:0004477">
    <property type="term" value="F:methenyltetrahydrofolate cyclohydrolase activity"/>
    <property type="evidence" value="ECO:0007669"/>
    <property type="project" value="UniProtKB-EC"/>
</dbReference>
<keyword evidence="9 11" id="KW-0486">Methionine biosynthesis</keyword>
<evidence type="ECO:0000256" key="5">
    <source>
        <dbReference type="ARBA" id="ARBA00022801"/>
    </source>
</evidence>
<dbReference type="GO" id="GO:0004488">
    <property type="term" value="F:methylenetetrahydrofolate dehydrogenase (NADP+) activity"/>
    <property type="evidence" value="ECO:0007669"/>
    <property type="project" value="UniProtKB-EC"/>
</dbReference>
<dbReference type="EMBL" id="JACWFH010000008">
    <property type="protein sequence ID" value="MBY0096429.1"/>
    <property type="molecule type" value="Genomic_DNA"/>
</dbReference>
<dbReference type="InterPro" id="IPR020630">
    <property type="entry name" value="THF_DH/CycHdrlase_cat_dom"/>
</dbReference>
<dbReference type="NCBIfam" id="NF008058">
    <property type="entry name" value="PRK10792.1"/>
    <property type="match status" value="1"/>
</dbReference>
<keyword evidence="2 11" id="KW-0554">One-carbon metabolism</keyword>
<feature type="domain" description="Tetrahydrofolate dehydrogenase/cyclohydrolase catalytic" evidence="12">
    <location>
        <begin position="6"/>
        <end position="120"/>
    </location>
</feature>
<dbReference type="PANTHER" id="PTHR48099:SF5">
    <property type="entry name" value="C-1-TETRAHYDROFOLATE SYNTHASE, CYTOPLASMIC"/>
    <property type="match status" value="1"/>
</dbReference>
<keyword evidence="3 11" id="KW-0028">Amino-acid biosynthesis</keyword>
<dbReference type="Pfam" id="PF02882">
    <property type="entry name" value="THF_DHG_CYH_C"/>
    <property type="match status" value="1"/>
</dbReference>
<keyword evidence="4 11" id="KW-0658">Purine biosynthesis</keyword>
<evidence type="ECO:0000256" key="6">
    <source>
        <dbReference type="ARBA" id="ARBA00022857"/>
    </source>
</evidence>
<dbReference type="Gene3D" id="3.40.50.720">
    <property type="entry name" value="NAD(P)-binding Rossmann-like Domain"/>
    <property type="match status" value="1"/>
</dbReference>
<keyword evidence="15" id="KW-1185">Reference proteome</keyword>
<evidence type="ECO:0000259" key="13">
    <source>
        <dbReference type="Pfam" id="PF02882"/>
    </source>
</evidence>
<reference evidence="14 15" key="1">
    <citation type="submission" date="2020-07" db="EMBL/GenBank/DDBJ databases">
        <title>Fungal Genomes of the International Space Station.</title>
        <authorList>
            <person name="Seuylemezian A."/>
            <person name="Singh N.K."/>
            <person name="Wood J."/>
            <person name="Venkateswaran K."/>
        </authorList>
    </citation>
    <scope>NUCLEOTIDE SEQUENCE [LARGE SCALE GENOMIC DNA]</scope>
    <source>
        <strain evidence="14 15">PL-B2</strain>
    </source>
</reference>
<comment type="function">
    <text evidence="11">Catalyzes the oxidation of 5,10-methylenetetrahydrofolate to 5,10-methenyltetrahydrofolate and then the hydrolysis of 5,10-methenyltetrahydrofolate to 10-formyltetrahydrofolate.</text>
</comment>
<comment type="catalytic activity">
    <reaction evidence="11">
        <text>(6R)-5,10-methylene-5,6,7,8-tetrahydrofolate + NADP(+) = (6R)-5,10-methenyltetrahydrofolate + NADPH</text>
        <dbReference type="Rhea" id="RHEA:22812"/>
        <dbReference type="ChEBI" id="CHEBI:15636"/>
        <dbReference type="ChEBI" id="CHEBI:57455"/>
        <dbReference type="ChEBI" id="CHEBI:57783"/>
        <dbReference type="ChEBI" id="CHEBI:58349"/>
        <dbReference type="EC" id="1.5.1.5"/>
    </reaction>
</comment>
<dbReference type="RefSeq" id="WP_221872299.1">
    <property type="nucleotide sequence ID" value="NZ_JACWFH010000008.1"/>
</dbReference>
<proteinExistence type="inferred from homology"/>
<protein>
    <recommendedName>
        <fullName evidence="11">Bifunctional protein FolD</fullName>
    </recommendedName>
    <domain>
        <recommendedName>
            <fullName evidence="11">Methylenetetrahydrofolate dehydrogenase</fullName>
            <ecNumber evidence="11">1.5.1.5</ecNumber>
        </recommendedName>
    </domain>
    <domain>
        <recommendedName>
            <fullName evidence="11">Methenyltetrahydrofolate cyclohydrolase</fullName>
            <ecNumber evidence="11">3.5.4.9</ecNumber>
        </recommendedName>
    </domain>
</protein>
<comment type="pathway">
    <text evidence="1 11">One-carbon metabolism; tetrahydrofolate interconversion.</text>
</comment>
<dbReference type="InterPro" id="IPR020631">
    <property type="entry name" value="THF_DH/CycHdrlase_NAD-bd_dom"/>
</dbReference>
<dbReference type="InterPro" id="IPR000672">
    <property type="entry name" value="THF_DH/CycHdrlase"/>
</dbReference>
<keyword evidence="6 11" id="KW-0521">NADP</keyword>
<dbReference type="CDD" id="cd01080">
    <property type="entry name" value="NAD_bind_m-THF_DH_Cyclohyd"/>
    <property type="match status" value="1"/>
</dbReference>
<evidence type="ECO:0000256" key="11">
    <source>
        <dbReference type="HAMAP-Rule" id="MF_01576"/>
    </source>
</evidence>
<dbReference type="InterPro" id="IPR046346">
    <property type="entry name" value="Aminoacid_DH-like_N_sf"/>
</dbReference>
<keyword evidence="7 11" id="KW-0560">Oxidoreductase</keyword>
<dbReference type="InterPro" id="IPR036291">
    <property type="entry name" value="NAD(P)-bd_dom_sf"/>
</dbReference>
<dbReference type="Proteomes" id="UP000769780">
    <property type="component" value="Unassembled WGS sequence"/>
</dbReference>
<dbReference type="EC" id="1.5.1.5" evidence="11"/>
<dbReference type="SUPFAM" id="SSF53223">
    <property type="entry name" value="Aminoacid dehydrogenase-like, N-terminal domain"/>
    <property type="match status" value="1"/>
</dbReference>
<comment type="similarity">
    <text evidence="11">Belongs to the tetrahydrofolate dehydrogenase/cyclohydrolase family.</text>
</comment>
<evidence type="ECO:0000256" key="8">
    <source>
        <dbReference type="ARBA" id="ARBA00023102"/>
    </source>
</evidence>
<evidence type="ECO:0000313" key="15">
    <source>
        <dbReference type="Proteomes" id="UP000769780"/>
    </source>
</evidence>
<dbReference type="NCBIfam" id="NF010783">
    <property type="entry name" value="PRK14186.1"/>
    <property type="match status" value="1"/>
</dbReference>
<evidence type="ECO:0000256" key="1">
    <source>
        <dbReference type="ARBA" id="ARBA00004777"/>
    </source>
</evidence>
<dbReference type="SUPFAM" id="SSF51735">
    <property type="entry name" value="NAD(P)-binding Rossmann-fold domains"/>
    <property type="match status" value="1"/>
</dbReference>
<feature type="binding site" evidence="11">
    <location>
        <begin position="165"/>
        <end position="167"/>
    </location>
    <ligand>
        <name>NADP(+)</name>
        <dbReference type="ChEBI" id="CHEBI:58349"/>
    </ligand>
</feature>
<organism evidence="14 15">
    <name type="scientific">Mesobacillus maritimus</name>
    <dbReference type="NCBI Taxonomy" id="1643336"/>
    <lineage>
        <taxon>Bacteria</taxon>
        <taxon>Bacillati</taxon>
        <taxon>Bacillota</taxon>
        <taxon>Bacilli</taxon>
        <taxon>Bacillales</taxon>
        <taxon>Bacillaceae</taxon>
        <taxon>Mesobacillus</taxon>
    </lineage>
</organism>
<dbReference type="PRINTS" id="PR00085">
    <property type="entry name" value="THFDHDRGNASE"/>
</dbReference>
<evidence type="ECO:0000256" key="10">
    <source>
        <dbReference type="ARBA" id="ARBA00023268"/>
    </source>
</evidence>
<keyword evidence="10 11" id="KW-0511">Multifunctional enzyme</keyword>
<accession>A0ABS7K2E9</accession>
<dbReference type="PROSITE" id="PS00767">
    <property type="entry name" value="THF_DHG_CYH_2"/>
    <property type="match status" value="1"/>
</dbReference>
<feature type="binding site" evidence="11">
    <location>
        <position position="231"/>
    </location>
    <ligand>
        <name>NADP(+)</name>
        <dbReference type="ChEBI" id="CHEBI:58349"/>
    </ligand>
</feature>
<dbReference type="PANTHER" id="PTHR48099">
    <property type="entry name" value="C-1-TETRAHYDROFOLATE SYNTHASE, CYTOPLASMIC-RELATED"/>
    <property type="match status" value="1"/>
</dbReference>
<evidence type="ECO:0000256" key="9">
    <source>
        <dbReference type="ARBA" id="ARBA00023167"/>
    </source>
</evidence>
<keyword evidence="8 11" id="KW-0368">Histidine biosynthesis</keyword>